<evidence type="ECO:0000256" key="7">
    <source>
        <dbReference type="ARBA" id="ARBA00022692"/>
    </source>
</evidence>
<dbReference type="GO" id="GO:0005765">
    <property type="term" value="C:lysosomal membrane"/>
    <property type="evidence" value="ECO:0007669"/>
    <property type="project" value="TreeGrafter"/>
</dbReference>
<dbReference type="GO" id="GO:0072594">
    <property type="term" value="P:establishment of protein localization to organelle"/>
    <property type="evidence" value="ECO:0007669"/>
    <property type="project" value="TreeGrafter"/>
</dbReference>
<dbReference type="FunFam" id="2.40.160.110:FF:000002">
    <property type="entry name" value="lysosome-associated membrane glycoprotein 5 isoform X1"/>
    <property type="match status" value="1"/>
</dbReference>
<evidence type="ECO:0000256" key="13">
    <source>
        <dbReference type="ARBA" id="ARBA00023180"/>
    </source>
</evidence>
<gene>
    <name evidence="24" type="ORF">MMEN_LOCUS11908</name>
</gene>
<dbReference type="GO" id="GO:0033116">
    <property type="term" value="C:endoplasmic reticulum-Golgi intermediate compartment membrane"/>
    <property type="evidence" value="ECO:0007669"/>
    <property type="project" value="UniProtKB-SubCell"/>
</dbReference>
<evidence type="ECO:0000259" key="23">
    <source>
        <dbReference type="Pfam" id="PF01299"/>
    </source>
</evidence>
<evidence type="ECO:0000256" key="10">
    <source>
        <dbReference type="ARBA" id="ARBA00022989"/>
    </source>
</evidence>
<comment type="subcellular location">
    <subcellularLocation>
        <location evidence="4">Cell projection</location>
        <location evidence="4">Dendrite</location>
    </subcellularLocation>
    <subcellularLocation>
        <location evidence="18">Cell projection</location>
        <location evidence="18">Growth cone membrane</location>
        <topology evidence="18">Single-pass type I membrane protein</topology>
    </subcellularLocation>
    <subcellularLocation>
        <location evidence="16">Cytoplasmic vesicle</location>
        <location evidence="16">Secretory vesicle</location>
        <location evidence="16">Synaptic vesicle membrane</location>
        <topology evidence="16">Single-pass type I membrane protein</topology>
    </subcellularLocation>
    <subcellularLocation>
        <location evidence="2">Early endosome membrane</location>
        <topology evidence="2">Single-pass type I membrane protein</topology>
    </subcellularLocation>
    <subcellularLocation>
        <location evidence="1">Endoplasmic reticulum-Golgi intermediate compartment membrane</location>
        <topology evidence="1">Single-pass type I membrane protein</topology>
    </subcellularLocation>
    <subcellularLocation>
        <location evidence="3">Recycling endosome</location>
    </subcellularLocation>
</comment>
<evidence type="ECO:0000313" key="24">
    <source>
        <dbReference type="EMBL" id="CAG5928248.1"/>
    </source>
</evidence>
<keyword evidence="14" id="KW-0966">Cell projection</keyword>
<evidence type="ECO:0000256" key="5">
    <source>
        <dbReference type="ARBA" id="ARBA00009644"/>
    </source>
</evidence>
<dbReference type="Pfam" id="PF01299">
    <property type="entry name" value="Lamp2-like_luminal"/>
    <property type="match status" value="1"/>
</dbReference>
<feature type="domain" description="Lysosome-associated membrane glycoprotein 2-like luminal" evidence="23">
    <location>
        <begin position="47"/>
        <end position="211"/>
    </location>
</feature>
<feature type="transmembrane region" description="Helical" evidence="21">
    <location>
        <begin position="235"/>
        <end position="256"/>
    </location>
</feature>
<evidence type="ECO:0000313" key="25">
    <source>
        <dbReference type="Proteomes" id="UP000677803"/>
    </source>
</evidence>
<keyword evidence="12 21" id="KW-0472">Membrane</keyword>
<dbReference type="Proteomes" id="UP000677803">
    <property type="component" value="Unassembled WGS sequence"/>
</dbReference>
<dbReference type="GO" id="GO:0031902">
    <property type="term" value="C:late endosome membrane"/>
    <property type="evidence" value="ECO:0007669"/>
    <property type="project" value="TreeGrafter"/>
</dbReference>
<keyword evidence="8 22" id="KW-0732">Signal</keyword>
<keyword evidence="7 21" id="KW-0812">Transmembrane</keyword>
<evidence type="ECO:0000256" key="12">
    <source>
        <dbReference type="ARBA" id="ARBA00023136"/>
    </source>
</evidence>
<dbReference type="PANTHER" id="PTHR11506:SF35">
    <property type="entry name" value="LYSOSOME-ASSOCIATED MEMBRANE GLYCOPROTEIN 5"/>
    <property type="match status" value="1"/>
</dbReference>
<keyword evidence="6" id="KW-1003">Cell membrane</keyword>
<evidence type="ECO:0000256" key="3">
    <source>
        <dbReference type="ARBA" id="ARBA00004172"/>
    </source>
</evidence>
<evidence type="ECO:0000256" key="8">
    <source>
        <dbReference type="ARBA" id="ARBA00022729"/>
    </source>
</evidence>
<reference evidence="24" key="1">
    <citation type="submission" date="2021-05" db="EMBL/GenBank/DDBJ databases">
        <authorList>
            <person name="Tigano A."/>
        </authorList>
    </citation>
    <scope>NUCLEOTIDE SEQUENCE</scope>
</reference>
<evidence type="ECO:0000256" key="4">
    <source>
        <dbReference type="ARBA" id="ARBA00004279"/>
    </source>
</evidence>
<comment type="function">
    <text evidence="17">Plays a role in short-term synaptic plasticity in a subset of GABAergic neurons in the brain.</text>
</comment>
<keyword evidence="10 21" id="KW-1133">Transmembrane helix</keyword>
<accession>A0A8S4BAF8</accession>
<keyword evidence="25" id="KW-1185">Reference proteome</keyword>
<dbReference type="GO" id="GO:0030425">
    <property type="term" value="C:dendrite"/>
    <property type="evidence" value="ECO:0007669"/>
    <property type="project" value="UniProtKB-SubCell"/>
</dbReference>
<evidence type="ECO:0000256" key="19">
    <source>
        <dbReference type="ARBA" id="ARBA00074379"/>
    </source>
</evidence>
<protein>
    <recommendedName>
        <fullName evidence="19">Lysosome-associated membrane glycoprotein 5</fullName>
    </recommendedName>
    <alternativeName>
        <fullName evidence="20">Lysosome-associated membrane protein 5</fullName>
    </alternativeName>
</protein>
<evidence type="ECO:0000256" key="2">
    <source>
        <dbReference type="ARBA" id="ARBA00004158"/>
    </source>
</evidence>
<sequence length="277" mass="31019">MGPPGFSTTENARLLLLSVFGVLALSVALAEQEGENLSGLSDNPDRAIFAVRENSTTCLMVEFAVKFLVPYDVLALNGIDLITEQTSFTLPRNAEIEGKCGSSESEIHISWRNNAYTLRIYFSKEVRDKGIEVWKMSKVQFVYDTSEASHFISAYNPGKHTASTHRLSALVTPGGHSYMCTAQQTLRLISSDHQKSVTVSMSDIQIQPFDIASDFMFSESYKCIIDQQERLEETLPLILGLILGLIIVITLTIYHFHLKLTANQPQLPRDRSMYKNM</sequence>
<evidence type="ECO:0000256" key="20">
    <source>
        <dbReference type="ARBA" id="ARBA00076257"/>
    </source>
</evidence>
<evidence type="ECO:0000256" key="16">
    <source>
        <dbReference type="ARBA" id="ARBA00029428"/>
    </source>
</evidence>
<dbReference type="EMBL" id="CAJRST010012224">
    <property type="protein sequence ID" value="CAG5928248.1"/>
    <property type="molecule type" value="Genomic_DNA"/>
</dbReference>
<dbReference type="GO" id="GO:0032584">
    <property type="term" value="C:growth cone membrane"/>
    <property type="evidence" value="ECO:0007669"/>
    <property type="project" value="UniProtKB-SubCell"/>
</dbReference>
<keyword evidence="15" id="KW-0968">Cytoplasmic vesicle</keyword>
<proteinExistence type="inferred from homology"/>
<comment type="similarity">
    <text evidence="5">Belongs to the LAMP family.</text>
</comment>
<dbReference type="GO" id="GO:0030672">
    <property type="term" value="C:synaptic vesicle membrane"/>
    <property type="evidence" value="ECO:0007669"/>
    <property type="project" value="UniProtKB-SubCell"/>
</dbReference>
<evidence type="ECO:0000256" key="18">
    <source>
        <dbReference type="ARBA" id="ARBA00060492"/>
    </source>
</evidence>
<dbReference type="GO" id="GO:0031901">
    <property type="term" value="C:early endosome membrane"/>
    <property type="evidence" value="ECO:0007669"/>
    <property type="project" value="UniProtKB-SubCell"/>
</dbReference>
<evidence type="ECO:0000256" key="1">
    <source>
        <dbReference type="ARBA" id="ARBA00004151"/>
    </source>
</evidence>
<evidence type="ECO:0000256" key="14">
    <source>
        <dbReference type="ARBA" id="ARBA00023273"/>
    </source>
</evidence>
<evidence type="ECO:0000256" key="22">
    <source>
        <dbReference type="SAM" id="SignalP"/>
    </source>
</evidence>
<dbReference type="PANTHER" id="PTHR11506">
    <property type="entry name" value="LYSOSOME-ASSOCIATED MEMBRANE GLYCOPROTEIN"/>
    <property type="match status" value="1"/>
</dbReference>
<dbReference type="InterPro" id="IPR048528">
    <property type="entry name" value="Lamp2-like_luminal"/>
</dbReference>
<dbReference type="InterPro" id="IPR002000">
    <property type="entry name" value="Lysosome-assoc_membr_glycop"/>
</dbReference>
<keyword evidence="13" id="KW-0325">Glycoprotein</keyword>
<evidence type="ECO:0000256" key="9">
    <source>
        <dbReference type="ARBA" id="ARBA00022753"/>
    </source>
</evidence>
<evidence type="ECO:0000256" key="6">
    <source>
        <dbReference type="ARBA" id="ARBA00022475"/>
    </source>
</evidence>
<dbReference type="OrthoDB" id="6248302at2759"/>
<comment type="caution">
    <text evidence="24">The sequence shown here is derived from an EMBL/GenBank/DDBJ whole genome shotgun (WGS) entry which is preliminary data.</text>
</comment>
<evidence type="ECO:0000256" key="21">
    <source>
        <dbReference type="SAM" id="Phobius"/>
    </source>
</evidence>
<dbReference type="GO" id="GO:0055037">
    <property type="term" value="C:recycling endosome"/>
    <property type="evidence" value="ECO:0007669"/>
    <property type="project" value="UniProtKB-SubCell"/>
</dbReference>
<keyword evidence="11" id="KW-0770">Synapse</keyword>
<evidence type="ECO:0000256" key="15">
    <source>
        <dbReference type="ARBA" id="ARBA00023329"/>
    </source>
</evidence>
<keyword evidence="9" id="KW-0967">Endosome</keyword>
<feature type="chain" id="PRO_5035712516" description="Lysosome-associated membrane glycoprotein 5" evidence="22">
    <location>
        <begin position="31"/>
        <end position="277"/>
    </location>
</feature>
<feature type="signal peptide" evidence="22">
    <location>
        <begin position="1"/>
        <end position="30"/>
    </location>
</feature>
<dbReference type="AlphaFoldDB" id="A0A8S4BAF8"/>
<organism evidence="24 25">
    <name type="scientific">Menidia menidia</name>
    <name type="common">Atlantic silverside</name>
    <dbReference type="NCBI Taxonomy" id="238744"/>
    <lineage>
        <taxon>Eukaryota</taxon>
        <taxon>Metazoa</taxon>
        <taxon>Chordata</taxon>
        <taxon>Craniata</taxon>
        <taxon>Vertebrata</taxon>
        <taxon>Euteleostomi</taxon>
        <taxon>Actinopterygii</taxon>
        <taxon>Neopterygii</taxon>
        <taxon>Teleostei</taxon>
        <taxon>Neoteleostei</taxon>
        <taxon>Acanthomorphata</taxon>
        <taxon>Ovalentaria</taxon>
        <taxon>Atherinomorphae</taxon>
        <taxon>Atheriniformes</taxon>
        <taxon>Atherinopsidae</taxon>
        <taxon>Menidiinae</taxon>
        <taxon>Menidia</taxon>
    </lineage>
</organism>
<evidence type="ECO:0000256" key="17">
    <source>
        <dbReference type="ARBA" id="ARBA00053950"/>
    </source>
</evidence>
<evidence type="ECO:0000256" key="11">
    <source>
        <dbReference type="ARBA" id="ARBA00023018"/>
    </source>
</evidence>
<dbReference type="Gene3D" id="2.40.160.110">
    <property type="match status" value="1"/>
</dbReference>
<name>A0A8S4BAF8_9TELE</name>